<dbReference type="GeneTree" id="ENSGT00940000158472"/>
<dbReference type="Ensembl" id="ENSCMIT00000019501.1">
    <property type="protein sequence ID" value="ENSCMIP00000019138.1"/>
    <property type="gene ID" value="ENSCMIG00000008962.1"/>
</dbReference>
<dbReference type="InterPro" id="IPR055135">
    <property type="entry name" value="PRMT_dom"/>
</dbReference>
<evidence type="ECO:0000256" key="12">
    <source>
        <dbReference type="PROSITE-ProRule" id="PRU00339"/>
    </source>
</evidence>
<dbReference type="SUPFAM" id="SSF48452">
    <property type="entry name" value="TPR-like"/>
    <property type="match status" value="1"/>
</dbReference>
<dbReference type="AlphaFoldDB" id="A0A4W3HPF7"/>
<proteinExistence type="predicted"/>
<keyword evidence="4 13" id="KW-0489">Methyltransferase</keyword>
<feature type="domain" description="Protein arginine N-methyltransferase" evidence="15">
    <location>
        <begin position="350"/>
        <end position="445"/>
    </location>
</feature>
<dbReference type="Gene3D" id="2.70.160.11">
    <property type="entry name" value="Hnrnp arginine n-methyltransferase1"/>
    <property type="match status" value="2"/>
</dbReference>
<comment type="subcellular location">
    <subcellularLocation>
        <location evidence="1">Cytoplasm</location>
    </subcellularLocation>
</comment>
<dbReference type="GO" id="GO:0042054">
    <property type="term" value="F:histone methyltransferase activity"/>
    <property type="evidence" value="ECO:0007669"/>
    <property type="project" value="TreeGrafter"/>
</dbReference>
<reference evidence="17" key="1">
    <citation type="journal article" date="2006" name="Science">
        <title>Ancient noncoding elements conserved in the human genome.</title>
        <authorList>
            <person name="Venkatesh B."/>
            <person name="Kirkness E.F."/>
            <person name="Loh Y.H."/>
            <person name="Halpern A.L."/>
            <person name="Lee A.P."/>
            <person name="Johnson J."/>
            <person name="Dandona N."/>
            <person name="Viswanathan L.D."/>
            <person name="Tay A."/>
            <person name="Venter J.C."/>
            <person name="Strausberg R.L."/>
            <person name="Brenner S."/>
        </authorList>
    </citation>
    <scope>NUCLEOTIDE SEQUENCE [LARGE SCALE GENOMIC DNA]</scope>
</reference>
<dbReference type="Proteomes" id="UP000314986">
    <property type="component" value="Unassembled WGS sequence"/>
</dbReference>
<dbReference type="PROSITE" id="PS51678">
    <property type="entry name" value="SAM_MT_PRMT"/>
    <property type="match status" value="2"/>
</dbReference>
<reference evidence="17" key="2">
    <citation type="journal article" date="2007" name="PLoS Biol.">
        <title>Survey sequencing and comparative analysis of the elephant shark (Callorhinchus milii) genome.</title>
        <authorList>
            <person name="Venkatesh B."/>
            <person name="Kirkness E.F."/>
            <person name="Loh Y.H."/>
            <person name="Halpern A.L."/>
            <person name="Lee A.P."/>
            <person name="Johnson J."/>
            <person name="Dandona N."/>
            <person name="Viswanathan L.D."/>
            <person name="Tay A."/>
            <person name="Venter J.C."/>
            <person name="Strausberg R.L."/>
            <person name="Brenner S."/>
        </authorList>
    </citation>
    <scope>NUCLEOTIDE SEQUENCE [LARGE SCALE GENOMIC DNA]</scope>
</reference>
<dbReference type="PROSITE" id="PS50005">
    <property type="entry name" value="TPR"/>
    <property type="match status" value="1"/>
</dbReference>
<evidence type="ECO:0000256" key="8">
    <source>
        <dbReference type="ARBA" id="ARBA00022803"/>
    </source>
</evidence>
<evidence type="ECO:0000256" key="14">
    <source>
        <dbReference type="SAM" id="MobiDB-lite"/>
    </source>
</evidence>
<feature type="domain" description="Protein arginine N-methyltransferase" evidence="15">
    <location>
        <begin position="735"/>
        <end position="825"/>
    </location>
</feature>
<keyword evidence="3" id="KW-0963">Cytoplasm</keyword>
<evidence type="ECO:0000256" key="3">
    <source>
        <dbReference type="ARBA" id="ARBA00022490"/>
    </source>
</evidence>
<dbReference type="FunFam" id="2.70.160.11:FF:000006">
    <property type="entry name" value="Protein arginine methyltransferase 9"/>
    <property type="match status" value="1"/>
</dbReference>
<dbReference type="InParanoid" id="A0A4W3HPF7"/>
<name>A0A4W3HPF7_CALMI</name>
<reference evidence="17" key="3">
    <citation type="journal article" date="2014" name="Nature">
        <title>Elephant shark genome provides unique insights into gnathostome evolution.</title>
        <authorList>
            <consortium name="International Elephant Shark Genome Sequencing Consortium"/>
            <person name="Venkatesh B."/>
            <person name="Lee A.P."/>
            <person name="Ravi V."/>
            <person name="Maurya A.K."/>
            <person name="Lian M.M."/>
            <person name="Swann J.B."/>
            <person name="Ohta Y."/>
            <person name="Flajnik M.F."/>
            <person name="Sutoh Y."/>
            <person name="Kasahara M."/>
            <person name="Hoon S."/>
            <person name="Gangu V."/>
            <person name="Roy S.W."/>
            <person name="Irimia M."/>
            <person name="Korzh V."/>
            <person name="Kondrychyn I."/>
            <person name="Lim Z.W."/>
            <person name="Tay B.H."/>
            <person name="Tohari S."/>
            <person name="Kong K.W."/>
            <person name="Ho S."/>
            <person name="Lorente-Galdos B."/>
            <person name="Quilez J."/>
            <person name="Marques-Bonet T."/>
            <person name="Raney B.J."/>
            <person name="Ingham P.W."/>
            <person name="Tay A."/>
            <person name="Hillier L.W."/>
            <person name="Minx P."/>
            <person name="Boehm T."/>
            <person name="Wilson R.K."/>
            <person name="Brenner S."/>
            <person name="Warren W.C."/>
        </authorList>
    </citation>
    <scope>NUCLEOTIDE SEQUENCE [LARGE SCALE GENOMIC DNA]</scope>
</reference>
<dbReference type="CDD" id="cd02440">
    <property type="entry name" value="AdoMet_MTases"/>
    <property type="match status" value="1"/>
</dbReference>
<evidence type="ECO:0000256" key="11">
    <source>
        <dbReference type="ARBA" id="ARBA00076152"/>
    </source>
</evidence>
<reference evidence="16" key="5">
    <citation type="submission" date="2025-09" db="UniProtKB">
        <authorList>
            <consortium name="Ensembl"/>
        </authorList>
    </citation>
    <scope>IDENTIFICATION</scope>
</reference>
<evidence type="ECO:0000256" key="1">
    <source>
        <dbReference type="ARBA" id="ARBA00004496"/>
    </source>
</evidence>
<evidence type="ECO:0000256" key="10">
    <source>
        <dbReference type="ARBA" id="ARBA00069513"/>
    </source>
</evidence>
<evidence type="ECO:0000256" key="7">
    <source>
        <dbReference type="ARBA" id="ARBA00022737"/>
    </source>
</evidence>
<dbReference type="Pfam" id="PF06325">
    <property type="entry name" value="PrmA"/>
    <property type="match status" value="1"/>
</dbReference>
<evidence type="ECO:0000256" key="6">
    <source>
        <dbReference type="ARBA" id="ARBA00022691"/>
    </source>
</evidence>
<dbReference type="SUPFAM" id="SSF53335">
    <property type="entry name" value="S-adenosyl-L-methionine-dependent methyltransferases"/>
    <property type="match status" value="2"/>
</dbReference>
<dbReference type="PANTHER" id="PTHR11006:SF60">
    <property type="entry name" value="PROTEIN ARGININE N-METHYLTRANSFERASE 9"/>
    <property type="match status" value="1"/>
</dbReference>
<dbReference type="OMA" id="CQNEMSS"/>
<dbReference type="PANTHER" id="PTHR11006">
    <property type="entry name" value="PROTEIN ARGININE N-METHYLTRANSFERASE"/>
    <property type="match status" value="1"/>
</dbReference>
<keyword evidence="8 12" id="KW-0802">TPR repeat</keyword>
<sequence>NGPRARARLVYRSLQSAQECAESHHFGTAFAHYLLFLNLAPELKDIARESFQTTLLKWAEELDSLSRIQDIFDCYEQALELFPDNEVIWNSMGEHLFRMGFRDEAAGYFHKAVKLKPDYTEARENFYRVANWLVERWHFLMLNDKKRNFAYERAIQKAVQSGCSSILDIGTGTGILSMFARKAGASHVYACELSKTMYEIACEVVTANKMAGEIQVLHMKSLDMEIPKDLSSRVSLVVTETVDAGLFGEGIVESLIHAWKYLLLPPQVKGAPVERFGRVIPSCAVIFAVAVECQQIRRHHRVCFSDIGGLCLNGTVKWYSPIGNRPDGIDAAEPYTTERMSRIPGGYTPLTDNFQAMTIDFNNPQELEGLTTRDSYQLSLPIVKEGVLDAVVAWFVLQLDDEISLSTGPSEETCWEQAVYPVHEGLSRTVKPGDTLVVDVSCKDSYLIFNSVAVVSSEDKMEIEMNSMSDQKCNDLASETELCNALASLQTTNEPGMALQHCMLESSEIARLNNTQYNDHFKYALSRALSLMSDENGTCSSQTMDDSSSNLNSENMNSLSSLDVPSDRLYVLDVSEGFSILPLIAAKLGPVKVFSSIEKAQQQAALSTLAETNDISKDVLEFWHNHLQDDSAILQKPQSDKLWSVIILDAVEMCGLVRQGLMEKAALARRLLYPEGRLFPQSITVYGMLVDSETLLQESAVQGKEPTLGFNIAPFINQFKVPVHVFLDLSTLPYARLSEPVELLKLDLMNLFTDDMSSEIKVQICSSGKITAVPFWYEIHLDTDTSLSTWSDTSHWKQAAFVLDIPLQVKMGDELLLKIHYHKSNITITLNHT</sequence>
<dbReference type="GO" id="GO:0032259">
    <property type="term" value="P:methylation"/>
    <property type="evidence" value="ECO:0007669"/>
    <property type="project" value="UniProtKB-KW"/>
</dbReference>
<dbReference type="GO" id="GO:0035243">
    <property type="term" value="F:protein-arginine omega-N symmetric methyltransferase activity"/>
    <property type="evidence" value="ECO:0007669"/>
    <property type="project" value="UniProtKB-EC"/>
</dbReference>
<organism evidence="16 17">
    <name type="scientific">Callorhinchus milii</name>
    <name type="common">Ghost shark</name>
    <dbReference type="NCBI Taxonomy" id="7868"/>
    <lineage>
        <taxon>Eukaryota</taxon>
        <taxon>Metazoa</taxon>
        <taxon>Chordata</taxon>
        <taxon>Craniata</taxon>
        <taxon>Vertebrata</taxon>
        <taxon>Chondrichthyes</taxon>
        <taxon>Holocephali</taxon>
        <taxon>Chimaeriformes</taxon>
        <taxon>Callorhinchidae</taxon>
        <taxon>Callorhinchus</taxon>
    </lineage>
</organism>
<dbReference type="Gene3D" id="3.40.50.150">
    <property type="entry name" value="Vaccinia Virus protein VP39"/>
    <property type="match status" value="2"/>
</dbReference>
<dbReference type="Gene3D" id="1.25.40.10">
    <property type="entry name" value="Tetratricopeptide repeat domain"/>
    <property type="match status" value="1"/>
</dbReference>
<dbReference type="STRING" id="7868.ENSCMIP00000019138"/>
<dbReference type="InterPro" id="IPR011990">
    <property type="entry name" value="TPR-like_helical_dom_sf"/>
</dbReference>
<dbReference type="EC" id="2.1.1.320" evidence="2"/>
<accession>A0A4W3HPF7</accession>
<feature type="repeat" description="TPR" evidence="12">
    <location>
        <begin position="86"/>
        <end position="119"/>
    </location>
</feature>
<evidence type="ECO:0000313" key="16">
    <source>
        <dbReference type="Ensembl" id="ENSCMIP00000019138.1"/>
    </source>
</evidence>
<dbReference type="Pfam" id="PF22528">
    <property type="entry name" value="PRMT_C"/>
    <property type="match status" value="2"/>
</dbReference>
<evidence type="ECO:0000256" key="2">
    <source>
        <dbReference type="ARBA" id="ARBA00011935"/>
    </source>
</evidence>
<dbReference type="InterPro" id="IPR025799">
    <property type="entry name" value="Arg_MeTrfase"/>
</dbReference>
<dbReference type="InterPro" id="IPR029063">
    <property type="entry name" value="SAM-dependent_MTases_sf"/>
</dbReference>
<dbReference type="InterPro" id="IPR019734">
    <property type="entry name" value="TPR_rpt"/>
</dbReference>
<dbReference type="GO" id="GO:0005737">
    <property type="term" value="C:cytoplasm"/>
    <property type="evidence" value="ECO:0007669"/>
    <property type="project" value="UniProtKB-SubCell"/>
</dbReference>
<dbReference type="FunFam" id="3.40.50.150:FF:000384">
    <property type="entry name" value="Protein arginine methyltransferase 9"/>
    <property type="match status" value="1"/>
</dbReference>
<evidence type="ECO:0000256" key="4">
    <source>
        <dbReference type="ARBA" id="ARBA00022603"/>
    </source>
</evidence>
<keyword evidence="5 13" id="KW-0808">Transferase</keyword>
<reference evidence="16" key="4">
    <citation type="submission" date="2025-08" db="UniProtKB">
        <authorList>
            <consortium name="Ensembl"/>
        </authorList>
    </citation>
    <scope>IDENTIFICATION</scope>
</reference>
<protein>
    <recommendedName>
        <fullName evidence="10">Protein arginine N-methyltransferase 9</fullName>
        <ecNumber evidence="2">2.1.1.320</ecNumber>
    </recommendedName>
    <alternativeName>
        <fullName evidence="11">Protein arginine N-methyltransferase 10</fullName>
    </alternativeName>
</protein>
<evidence type="ECO:0000256" key="5">
    <source>
        <dbReference type="ARBA" id="ARBA00022679"/>
    </source>
</evidence>
<dbReference type="GO" id="GO:0005634">
    <property type="term" value="C:nucleus"/>
    <property type="evidence" value="ECO:0007669"/>
    <property type="project" value="TreeGrafter"/>
</dbReference>
<evidence type="ECO:0000313" key="17">
    <source>
        <dbReference type="Proteomes" id="UP000314986"/>
    </source>
</evidence>
<evidence type="ECO:0000259" key="15">
    <source>
        <dbReference type="Pfam" id="PF22528"/>
    </source>
</evidence>
<feature type="region of interest" description="Disordered" evidence="14">
    <location>
        <begin position="536"/>
        <end position="556"/>
    </location>
</feature>
<keyword evidence="7" id="KW-0677">Repeat</keyword>
<feature type="compositionally biased region" description="Low complexity" evidence="14">
    <location>
        <begin position="544"/>
        <end position="556"/>
    </location>
</feature>
<gene>
    <name evidence="16" type="primary">prmt9</name>
</gene>
<dbReference type="FunFam" id="1.25.40.10:FF:000138">
    <property type="entry name" value="Protein arginine methyltransferase 9"/>
    <property type="match status" value="1"/>
</dbReference>
<comment type="catalytic activity">
    <reaction evidence="9">
        <text>L-arginyl-[protein] + 2 S-adenosyl-L-methionine = N(omega),N(omega)'-dimethyl-L-arginyl-[protein] + 2 S-adenosyl-L-homocysteine + 2 H(+)</text>
        <dbReference type="Rhea" id="RHEA:48108"/>
        <dbReference type="Rhea" id="RHEA-COMP:10532"/>
        <dbReference type="Rhea" id="RHEA-COMP:11992"/>
        <dbReference type="ChEBI" id="CHEBI:15378"/>
        <dbReference type="ChEBI" id="CHEBI:29965"/>
        <dbReference type="ChEBI" id="CHEBI:57856"/>
        <dbReference type="ChEBI" id="CHEBI:59789"/>
        <dbReference type="ChEBI" id="CHEBI:88221"/>
        <dbReference type="EC" id="2.1.1.320"/>
    </reaction>
</comment>
<evidence type="ECO:0000256" key="13">
    <source>
        <dbReference type="PROSITE-ProRule" id="PRU01015"/>
    </source>
</evidence>
<keyword evidence="17" id="KW-1185">Reference proteome</keyword>
<keyword evidence="6 13" id="KW-0949">S-adenosyl-L-methionine</keyword>
<dbReference type="FunFam" id="3.40.50.150:FF:000078">
    <property type="entry name" value="Protein arginine methyltransferase 9"/>
    <property type="match status" value="1"/>
</dbReference>
<evidence type="ECO:0000256" key="9">
    <source>
        <dbReference type="ARBA" id="ARBA00048612"/>
    </source>
</evidence>